<proteinExistence type="predicted"/>
<feature type="compositionally biased region" description="Polar residues" evidence="2">
    <location>
        <begin position="161"/>
        <end position="170"/>
    </location>
</feature>
<protein>
    <submittedName>
        <fullName evidence="3">Uncharacterized protein</fullName>
    </submittedName>
</protein>
<feature type="region of interest" description="Disordered" evidence="2">
    <location>
        <begin position="157"/>
        <end position="185"/>
    </location>
</feature>
<dbReference type="EMBL" id="CAJJDN010000096">
    <property type="protein sequence ID" value="CAD8110643.1"/>
    <property type="molecule type" value="Genomic_DNA"/>
</dbReference>
<accession>A0A8S1Q5Q8</accession>
<dbReference type="Proteomes" id="UP000692954">
    <property type="component" value="Unassembled WGS sequence"/>
</dbReference>
<evidence type="ECO:0000313" key="4">
    <source>
        <dbReference type="Proteomes" id="UP000692954"/>
    </source>
</evidence>
<gene>
    <name evidence="3" type="ORF">PSON_ATCC_30995.1.T0960105</name>
</gene>
<feature type="coiled-coil region" evidence="1">
    <location>
        <begin position="211"/>
        <end position="238"/>
    </location>
</feature>
<dbReference type="OrthoDB" id="295983at2759"/>
<name>A0A8S1Q5Q8_9CILI</name>
<keyword evidence="4" id="KW-1185">Reference proteome</keyword>
<dbReference type="AlphaFoldDB" id="A0A8S1Q5Q8"/>
<keyword evidence="1" id="KW-0175">Coiled coil</keyword>
<evidence type="ECO:0000313" key="3">
    <source>
        <dbReference type="EMBL" id="CAD8110643.1"/>
    </source>
</evidence>
<comment type="caution">
    <text evidence="3">The sequence shown here is derived from an EMBL/GenBank/DDBJ whole genome shotgun (WGS) entry which is preliminary data.</text>
</comment>
<evidence type="ECO:0000256" key="2">
    <source>
        <dbReference type="SAM" id="MobiDB-lite"/>
    </source>
</evidence>
<sequence>MLIPLIGNVGKLEKPKKTLYISQPINFQTKGANRNDQMLDYIPNSTKTSTFRSNETGNFYQTQYGLGDKTKQFMQHQDQIQEKIHCKKVVKQGVDTFALTQSTLNIFEEANNEERKKYIDYTGVPKFENQDKVIKYSVVGYQQFLKIHQEKQRQYQRLKKNQQNQLTTDDSIFDEQPPTRTNQQAQSIILDKQQGKKTPKKSKVDQRYLIKRDLNQILEEAEKNIQEAQIKQEKAEEKLPFHLRNAVSREDRAIKKFENIKTQWENVNIQVASNCQREPEETIMSRADQYRERNQKIQAIELSKGEDEKNSSRYWYLKLRWYDHKDKRPQFSLLTQSNQSKSCQKFENRLVNRFLSDIDAERLAQQQQFVLSDIQANFNSKLIDNPFKQVETVISENRINQYENVQSPKTKLYTSQLVTLYNQKLQDKAKKKFVDCKNFLYLAGESQKSREIKMLNREIGKQFKIAEIPNEEPEIIANTWDRKNLAKSGEYVLF</sequence>
<reference evidence="3" key="1">
    <citation type="submission" date="2021-01" db="EMBL/GenBank/DDBJ databases">
        <authorList>
            <consortium name="Genoscope - CEA"/>
            <person name="William W."/>
        </authorList>
    </citation>
    <scope>NUCLEOTIDE SEQUENCE</scope>
</reference>
<organism evidence="3 4">
    <name type="scientific">Paramecium sonneborni</name>
    <dbReference type="NCBI Taxonomy" id="65129"/>
    <lineage>
        <taxon>Eukaryota</taxon>
        <taxon>Sar</taxon>
        <taxon>Alveolata</taxon>
        <taxon>Ciliophora</taxon>
        <taxon>Intramacronucleata</taxon>
        <taxon>Oligohymenophorea</taxon>
        <taxon>Peniculida</taxon>
        <taxon>Parameciidae</taxon>
        <taxon>Paramecium</taxon>
    </lineage>
</organism>
<evidence type="ECO:0000256" key="1">
    <source>
        <dbReference type="SAM" id="Coils"/>
    </source>
</evidence>